<organism evidence="1">
    <name type="scientific">Picea glauca</name>
    <name type="common">White spruce</name>
    <name type="synonym">Pinus glauca</name>
    <dbReference type="NCBI Taxonomy" id="3330"/>
    <lineage>
        <taxon>Eukaryota</taxon>
        <taxon>Viridiplantae</taxon>
        <taxon>Streptophyta</taxon>
        <taxon>Embryophyta</taxon>
        <taxon>Tracheophyta</taxon>
        <taxon>Spermatophyta</taxon>
        <taxon>Pinopsida</taxon>
        <taxon>Pinidae</taxon>
        <taxon>Conifers I</taxon>
        <taxon>Pinales</taxon>
        <taxon>Pinaceae</taxon>
        <taxon>Picea</taxon>
    </lineage>
</organism>
<sequence length="65" mass="7462">MQYAWGNQPNKIDVLREKVDHCLFEDHGGSTVCRVGQWAANLVGSNQLFGKFQRYRNSRRTAYSG</sequence>
<reference evidence="1" key="1">
    <citation type="journal article" date="2015" name="Genome Biol. Evol.">
        <title>Organellar Genomes of White Spruce (Picea glauca): Assembly and Annotation.</title>
        <authorList>
            <person name="Jackman S.D."/>
            <person name="Warren R.L."/>
            <person name="Gibb E.A."/>
            <person name="Vandervalk B.P."/>
            <person name="Mohamadi H."/>
            <person name="Chu J."/>
            <person name="Raymond A."/>
            <person name="Pleasance S."/>
            <person name="Coope R."/>
            <person name="Wildung M.R."/>
            <person name="Ritland C.E."/>
            <person name="Bousquet J."/>
            <person name="Jones S.J."/>
            <person name="Bohlmann J."/>
            <person name="Birol I."/>
        </authorList>
    </citation>
    <scope>NUCLEOTIDE SEQUENCE [LARGE SCALE GENOMIC DNA]</scope>
    <source>
        <tissue evidence="1">Flushing bud</tissue>
    </source>
</reference>
<name>A0A101M2L6_PICGL</name>
<comment type="caution">
    <text evidence="1">The sequence shown here is derived from an EMBL/GenBank/DDBJ whole genome shotgun (WGS) entry which is preliminary data.</text>
</comment>
<accession>A0A101M2L6</accession>
<protein>
    <submittedName>
        <fullName evidence="1">Uncharacterized protein</fullName>
    </submittedName>
</protein>
<proteinExistence type="predicted"/>
<keyword evidence="1" id="KW-0496">Mitochondrion</keyword>
<geneLocation type="mitochondrion" evidence="1"/>
<evidence type="ECO:0000313" key="1">
    <source>
        <dbReference type="EMBL" id="KUM49909.1"/>
    </source>
</evidence>
<dbReference type="AlphaFoldDB" id="A0A101M2L6"/>
<gene>
    <name evidence="1" type="ORF">ABT39_MTgene3136</name>
</gene>
<dbReference type="EMBL" id="LKAM01000002">
    <property type="protein sequence ID" value="KUM49909.1"/>
    <property type="molecule type" value="Genomic_DNA"/>
</dbReference>